<dbReference type="RefSeq" id="WP_143174157.1">
    <property type="nucleotide sequence ID" value="NZ_FQVN01000004.1"/>
</dbReference>
<sequence>MPQHPDIPGMSSPELRVHGRTQPSAITGQPLDCVITADRLWDGDSAHPTSDSWVLVREGRVESAGTGTDMPDAPAVVDLPGHTLLPGLVDCHVHVMAETFNTSPVTAQVLRALPPMRMLLANGFTTVRDLGTAELAATVDLRDAQEQDVIRGPRMVVAPNIISARGGHGDKMPVLRRRYGAEIGTLADGVDEIRHRVREQARAGADWVKFAASGGFSTSGDDPTWTAYSQEEVDALVGTARDLNLPTTTHAFVDEAVRRAVRAGVRSVEHASLCAPSILPFLEEHGIFLVPTLHRPLSHLTRLDDDDFWADKPDFARTQFRQHAEQMRTFMNALSDSEVRVVLGSDASGDMASENWREFTAMTSIGLSPLRVLRAATSTASDLLRRPELGRVRPGCVADLVAVPGDPFQDLEIMGRVDFVMQSGVIRRFPQ</sequence>
<dbReference type="InterPro" id="IPR011059">
    <property type="entry name" value="Metal-dep_hydrolase_composite"/>
</dbReference>
<protein>
    <submittedName>
        <fullName evidence="2">Imidazolonepropionase</fullName>
    </submittedName>
</protein>
<dbReference type="Gene3D" id="2.30.40.10">
    <property type="entry name" value="Urease, subunit C, domain 1"/>
    <property type="match status" value="1"/>
</dbReference>
<dbReference type="SUPFAM" id="SSF51556">
    <property type="entry name" value="Metallo-dependent hydrolases"/>
    <property type="match status" value="1"/>
</dbReference>
<dbReference type="SUPFAM" id="SSF51338">
    <property type="entry name" value="Composite domain of metallo-dependent hydrolases"/>
    <property type="match status" value="1"/>
</dbReference>
<evidence type="ECO:0000313" key="3">
    <source>
        <dbReference type="Proteomes" id="UP000184501"/>
    </source>
</evidence>
<dbReference type="STRING" id="2017.SAMN05444320_104210"/>
<proteinExistence type="predicted"/>
<accession>A0A1M5CXA1</accession>
<evidence type="ECO:0000313" key="2">
    <source>
        <dbReference type="EMBL" id="SHF59370.1"/>
    </source>
</evidence>
<feature type="domain" description="Amidohydrolase-related" evidence="1">
    <location>
        <begin position="83"/>
        <end position="425"/>
    </location>
</feature>
<dbReference type="OrthoDB" id="3514520at2"/>
<dbReference type="InterPro" id="IPR006680">
    <property type="entry name" value="Amidohydro-rel"/>
</dbReference>
<dbReference type="AlphaFoldDB" id="A0A1M5CXA1"/>
<dbReference type="Pfam" id="PF01979">
    <property type="entry name" value="Amidohydro_1"/>
    <property type="match status" value="1"/>
</dbReference>
<dbReference type="InterPro" id="IPR032466">
    <property type="entry name" value="Metal_Hydrolase"/>
</dbReference>
<dbReference type="InterPro" id="IPR051781">
    <property type="entry name" value="Metallo-dep_Hydrolase"/>
</dbReference>
<dbReference type="GO" id="GO:0016810">
    <property type="term" value="F:hydrolase activity, acting on carbon-nitrogen (but not peptide) bonds"/>
    <property type="evidence" value="ECO:0007669"/>
    <property type="project" value="InterPro"/>
</dbReference>
<dbReference type="Proteomes" id="UP000184501">
    <property type="component" value="Unassembled WGS sequence"/>
</dbReference>
<dbReference type="PANTHER" id="PTHR43135">
    <property type="entry name" value="ALPHA-D-RIBOSE 1-METHYLPHOSPHONATE 5-TRIPHOSPHATE DIPHOSPHATASE"/>
    <property type="match status" value="1"/>
</dbReference>
<name>A0A1M5CXA1_STRHI</name>
<dbReference type="CDD" id="cd01299">
    <property type="entry name" value="Met_dep_hydrolase_A"/>
    <property type="match status" value="1"/>
</dbReference>
<dbReference type="Gene3D" id="3.20.20.140">
    <property type="entry name" value="Metal-dependent hydrolases"/>
    <property type="match status" value="1"/>
</dbReference>
<reference evidence="2 3" key="1">
    <citation type="submission" date="2016-11" db="EMBL/GenBank/DDBJ databases">
        <authorList>
            <person name="Jaros S."/>
            <person name="Januszkiewicz K."/>
            <person name="Wedrychowicz H."/>
        </authorList>
    </citation>
    <scope>NUCLEOTIDE SEQUENCE [LARGE SCALE GENOMIC DNA]</scope>
    <source>
        <strain evidence="2 3">DSM 44523</strain>
    </source>
</reference>
<keyword evidence="3" id="KW-1185">Reference proteome</keyword>
<dbReference type="EMBL" id="FQVN01000004">
    <property type="protein sequence ID" value="SHF59370.1"/>
    <property type="molecule type" value="Genomic_DNA"/>
</dbReference>
<dbReference type="InterPro" id="IPR057744">
    <property type="entry name" value="OTAase-like"/>
</dbReference>
<dbReference type="PANTHER" id="PTHR43135:SF3">
    <property type="entry name" value="ALPHA-D-RIBOSE 1-METHYLPHOSPHONATE 5-TRIPHOSPHATE DIPHOSPHATASE"/>
    <property type="match status" value="1"/>
</dbReference>
<evidence type="ECO:0000259" key="1">
    <source>
        <dbReference type="Pfam" id="PF01979"/>
    </source>
</evidence>
<gene>
    <name evidence="2" type="ORF">SAMN05444320_104210</name>
</gene>
<organism evidence="2 3">
    <name type="scientific">Streptoalloteichus hindustanus</name>
    <dbReference type="NCBI Taxonomy" id="2017"/>
    <lineage>
        <taxon>Bacteria</taxon>
        <taxon>Bacillati</taxon>
        <taxon>Actinomycetota</taxon>
        <taxon>Actinomycetes</taxon>
        <taxon>Pseudonocardiales</taxon>
        <taxon>Pseudonocardiaceae</taxon>
        <taxon>Streptoalloteichus</taxon>
    </lineage>
</organism>